<feature type="compositionally biased region" description="Basic and acidic residues" evidence="1">
    <location>
        <begin position="199"/>
        <end position="211"/>
    </location>
</feature>
<dbReference type="EMBL" id="JAPTGG010000004">
    <property type="protein sequence ID" value="MCZ0864852.1"/>
    <property type="molecule type" value="Genomic_DNA"/>
</dbReference>
<dbReference type="Pfam" id="PF06992">
    <property type="entry name" value="Phage_lambda_P"/>
    <property type="match status" value="1"/>
</dbReference>
<sequence length="222" mass="25449">MHNNNLVEQVGKQISKGQPAAQANKQQQAPLNAEQKQNLTNAINQLFAEFELTYHNQYLKAFSSAEKLGYAKKLWFDYLKDFAPERILQACRKATRESEYLPTIHTVIKYCEMSSQELGLPDSYQAYVEACQAPSPKTEYQWSHPAVYWAGKASDWFFLSNNIEAKALPVFKRHYEALCERIKNGESLAPPEPLALPNDKAKPLSSEQKRERLAQLRKDIKL</sequence>
<protein>
    <submittedName>
        <fullName evidence="2">Replication protein P</fullName>
    </submittedName>
</protein>
<dbReference type="Proteomes" id="UP001069090">
    <property type="component" value="Unassembled WGS sequence"/>
</dbReference>
<feature type="region of interest" description="Disordered" evidence="1">
    <location>
        <begin position="189"/>
        <end position="211"/>
    </location>
</feature>
<dbReference type="AlphaFoldDB" id="A0A9J6RKC1"/>
<proteinExistence type="predicted"/>
<comment type="caution">
    <text evidence="2">The sequence shown here is derived from an EMBL/GenBank/DDBJ whole genome shotgun (WGS) entry which is preliminary data.</text>
</comment>
<reference evidence="2 3" key="1">
    <citation type="submission" date="2022-12" db="EMBL/GenBank/DDBJ databases">
        <title>Dasania phycosphaerae sp. nov., isolated from particulate material of the south coast of Korea.</title>
        <authorList>
            <person name="Jiang Y."/>
        </authorList>
    </citation>
    <scope>NUCLEOTIDE SEQUENCE [LARGE SCALE GENOMIC DNA]</scope>
    <source>
        <strain evidence="2 3">GY-19</strain>
    </source>
</reference>
<evidence type="ECO:0000256" key="1">
    <source>
        <dbReference type="SAM" id="MobiDB-lite"/>
    </source>
</evidence>
<accession>A0A9J6RKC1</accession>
<name>A0A9J6RKC1_9GAMM</name>
<evidence type="ECO:0000313" key="2">
    <source>
        <dbReference type="EMBL" id="MCZ0864852.1"/>
    </source>
</evidence>
<dbReference type="InterPro" id="IPR009731">
    <property type="entry name" value="P-like"/>
</dbReference>
<keyword evidence="3" id="KW-1185">Reference proteome</keyword>
<dbReference type="RefSeq" id="WP_258331005.1">
    <property type="nucleotide sequence ID" value="NZ_JAPTGG010000004.1"/>
</dbReference>
<gene>
    <name evidence="2" type="ORF">O0V09_06545</name>
</gene>
<organism evidence="2 3">
    <name type="scientific">Dasania phycosphaerae</name>
    <dbReference type="NCBI Taxonomy" id="2950436"/>
    <lineage>
        <taxon>Bacteria</taxon>
        <taxon>Pseudomonadati</taxon>
        <taxon>Pseudomonadota</taxon>
        <taxon>Gammaproteobacteria</taxon>
        <taxon>Cellvibrionales</taxon>
        <taxon>Spongiibacteraceae</taxon>
        <taxon>Dasania</taxon>
    </lineage>
</organism>
<dbReference type="GO" id="GO:0006270">
    <property type="term" value="P:DNA replication initiation"/>
    <property type="evidence" value="ECO:0007669"/>
    <property type="project" value="InterPro"/>
</dbReference>
<evidence type="ECO:0000313" key="3">
    <source>
        <dbReference type="Proteomes" id="UP001069090"/>
    </source>
</evidence>